<name>A0A834W3Q3_9FABA</name>
<gene>
    <name evidence="2" type="ORF">G2W53_043777</name>
</gene>
<keyword evidence="3" id="KW-1185">Reference proteome</keyword>
<proteinExistence type="predicted"/>
<keyword evidence="1" id="KW-0472">Membrane</keyword>
<keyword evidence="1" id="KW-0812">Transmembrane</keyword>
<reference evidence="2" key="1">
    <citation type="submission" date="2020-09" db="EMBL/GenBank/DDBJ databases">
        <title>Genome-Enabled Discovery of Anthraquinone Biosynthesis in Senna tora.</title>
        <authorList>
            <person name="Kang S.-H."/>
            <person name="Pandey R.P."/>
            <person name="Lee C.-M."/>
            <person name="Sim J.-S."/>
            <person name="Jeong J.-T."/>
            <person name="Choi B.-S."/>
            <person name="Jung M."/>
            <person name="Ginzburg D."/>
            <person name="Zhao K."/>
            <person name="Won S.Y."/>
            <person name="Oh T.-J."/>
            <person name="Yu Y."/>
            <person name="Kim N.-H."/>
            <person name="Lee O.R."/>
            <person name="Lee T.-H."/>
            <person name="Bashyal P."/>
            <person name="Kim T.-S."/>
            <person name="Lee W.-H."/>
            <person name="Kawkins C."/>
            <person name="Kim C.-K."/>
            <person name="Kim J.S."/>
            <person name="Ahn B.O."/>
            <person name="Rhee S.Y."/>
            <person name="Sohng J.K."/>
        </authorList>
    </citation>
    <scope>NUCLEOTIDE SEQUENCE</scope>
    <source>
        <tissue evidence="2">Leaf</tissue>
    </source>
</reference>
<accession>A0A834W3Q3</accession>
<sequence length="64" mass="7070">MAYCRKVLLMVVVMVMLIVLIDCVGAARPLLEDDDGGWYRECGHLMQSLQRGTGRPSGPNPIHS</sequence>
<evidence type="ECO:0000313" key="3">
    <source>
        <dbReference type="Proteomes" id="UP000634136"/>
    </source>
</evidence>
<keyword evidence="1" id="KW-1133">Transmembrane helix</keyword>
<dbReference type="EMBL" id="JAAIUW010000013">
    <property type="protein sequence ID" value="KAF7804666.1"/>
    <property type="molecule type" value="Genomic_DNA"/>
</dbReference>
<feature type="transmembrane region" description="Helical" evidence="1">
    <location>
        <begin position="7"/>
        <end position="27"/>
    </location>
</feature>
<dbReference type="Proteomes" id="UP000634136">
    <property type="component" value="Unassembled WGS sequence"/>
</dbReference>
<organism evidence="2 3">
    <name type="scientific">Senna tora</name>
    <dbReference type="NCBI Taxonomy" id="362788"/>
    <lineage>
        <taxon>Eukaryota</taxon>
        <taxon>Viridiplantae</taxon>
        <taxon>Streptophyta</taxon>
        <taxon>Embryophyta</taxon>
        <taxon>Tracheophyta</taxon>
        <taxon>Spermatophyta</taxon>
        <taxon>Magnoliopsida</taxon>
        <taxon>eudicotyledons</taxon>
        <taxon>Gunneridae</taxon>
        <taxon>Pentapetalae</taxon>
        <taxon>rosids</taxon>
        <taxon>fabids</taxon>
        <taxon>Fabales</taxon>
        <taxon>Fabaceae</taxon>
        <taxon>Caesalpinioideae</taxon>
        <taxon>Cassia clade</taxon>
        <taxon>Senna</taxon>
    </lineage>
</organism>
<protein>
    <submittedName>
        <fullName evidence="2">Uncharacterized protein</fullName>
    </submittedName>
</protein>
<comment type="caution">
    <text evidence="2">The sequence shown here is derived from an EMBL/GenBank/DDBJ whole genome shotgun (WGS) entry which is preliminary data.</text>
</comment>
<evidence type="ECO:0000256" key="1">
    <source>
        <dbReference type="SAM" id="Phobius"/>
    </source>
</evidence>
<dbReference type="AlphaFoldDB" id="A0A834W3Q3"/>
<evidence type="ECO:0000313" key="2">
    <source>
        <dbReference type="EMBL" id="KAF7804666.1"/>
    </source>
</evidence>